<protein>
    <submittedName>
        <fullName evidence="1">Uncharacterized protein</fullName>
    </submittedName>
</protein>
<accession>A0A0P6JSM6</accession>
<name>A0A0P6JSM6_9CRUS</name>
<proteinExistence type="predicted"/>
<sequence length="64" mass="7679">MLSVTRNLNIYKIANTKTENKWDKFERHGSYRKQERRHSVKVDVYVLYVVLSSLLFHTMCSTSR</sequence>
<dbReference type="AlphaFoldDB" id="A0A0P6JSM6"/>
<evidence type="ECO:0000313" key="1">
    <source>
        <dbReference type="EMBL" id="JAN84687.1"/>
    </source>
</evidence>
<organism evidence="1">
    <name type="scientific">Daphnia magna</name>
    <dbReference type="NCBI Taxonomy" id="35525"/>
    <lineage>
        <taxon>Eukaryota</taxon>
        <taxon>Metazoa</taxon>
        <taxon>Ecdysozoa</taxon>
        <taxon>Arthropoda</taxon>
        <taxon>Crustacea</taxon>
        <taxon>Branchiopoda</taxon>
        <taxon>Diplostraca</taxon>
        <taxon>Cladocera</taxon>
        <taxon>Anomopoda</taxon>
        <taxon>Daphniidae</taxon>
        <taxon>Daphnia</taxon>
    </lineage>
</organism>
<reference evidence="1" key="1">
    <citation type="submission" date="2015-10" db="EMBL/GenBank/DDBJ databases">
        <title>EvidentialGene: Evidence-directed Construction of Complete mRNA Transcriptomes without Genomes.</title>
        <authorList>
            <person name="Gilbert D.G."/>
        </authorList>
    </citation>
    <scope>NUCLEOTIDE SEQUENCE</scope>
</reference>
<dbReference type="EMBL" id="GDIQ01010050">
    <property type="protein sequence ID" value="JAN84687.1"/>
    <property type="molecule type" value="Transcribed_RNA"/>
</dbReference>